<evidence type="ECO:0000313" key="1">
    <source>
        <dbReference type="EMBL" id="CAI0387672.1"/>
    </source>
</evidence>
<dbReference type="AlphaFoldDB" id="A0AAV0HQU1"/>
<evidence type="ECO:0000313" key="2">
    <source>
        <dbReference type="Proteomes" id="UP001154282"/>
    </source>
</evidence>
<name>A0AAV0HQU1_9ROSI</name>
<dbReference type="Proteomes" id="UP001154282">
    <property type="component" value="Unassembled WGS sequence"/>
</dbReference>
<reference evidence="1" key="1">
    <citation type="submission" date="2022-08" db="EMBL/GenBank/DDBJ databases">
        <authorList>
            <person name="Gutierrez-Valencia J."/>
        </authorList>
    </citation>
    <scope>NUCLEOTIDE SEQUENCE</scope>
</reference>
<keyword evidence="2" id="KW-1185">Reference proteome</keyword>
<organism evidence="1 2">
    <name type="scientific">Linum tenue</name>
    <dbReference type="NCBI Taxonomy" id="586396"/>
    <lineage>
        <taxon>Eukaryota</taxon>
        <taxon>Viridiplantae</taxon>
        <taxon>Streptophyta</taxon>
        <taxon>Embryophyta</taxon>
        <taxon>Tracheophyta</taxon>
        <taxon>Spermatophyta</taxon>
        <taxon>Magnoliopsida</taxon>
        <taxon>eudicotyledons</taxon>
        <taxon>Gunneridae</taxon>
        <taxon>Pentapetalae</taxon>
        <taxon>rosids</taxon>
        <taxon>fabids</taxon>
        <taxon>Malpighiales</taxon>
        <taxon>Linaceae</taxon>
        <taxon>Linum</taxon>
    </lineage>
</organism>
<dbReference type="EMBL" id="CAMGYJ010000002">
    <property type="protein sequence ID" value="CAI0387672.1"/>
    <property type="molecule type" value="Genomic_DNA"/>
</dbReference>
<proteinExistence type="predicted"/>
<sequence>MMTAAAAAGGGGASASRARCACARSRKGRKCGSCPTAATGSTWRVLICGSTLTPTALSAVPPFRFRRRCGP</sequence>
<accession>A0AAV0HQU1</accession>
<gene>
    <name evidence="1" type="ORF">LITE_LOCUS5562</name>
</gene>
<comment type="caution">
    <text evidence="1">The sequence shown here is derived from an EMBL/GenBank/DDBJ whole genome shotgun (WGS) entry which is preliminary data.</text>
</comment>
<protein>
    <submittedName>
        <fullName evidence="1">Uncharacterized protein</fullName>
    </submittedName>
</protein>